<keyword evidence="2" id="KW-1185">Reference proteome</keyword>
<organism evidence="1 2">
    <name type="scientific">Pistacia integerrima</name>
    <dbReference type="NCBI Taxonomy" id="434235"/>
    <lineage>
        <taxon>Eukaryota</taxon>
        <taxon>Viridiplantae</taxon>
        <taxon>Streptophyta</taxon>
        <taxon>Embryophyta</taxon>
        <taxon>Tracheophyta</taxon>
        <taxon>Spermatophyta</taxon>
        <taxon>Magnoliopsida</taxon>
        <taxon>eudicotyledons</taxon>
        <taxon>Gunneridae</taxon>
        <taxon>Pentapetalae</taxon>
        <taxon>rosids</taxon>
        <taxon>malvids</taxon>
        <taxon>Sapindales</taxon>
        <taxon>Anacardiaceae</taxon>
        <taxon>Pistacia</taxon>
    </lineage>
</organism>
<dbReference type="Proteomes" id="UP001163603">
    <property type="component" value="Chromosome 1"/>
</dbReference>
<comment type="caution">
    <text evidence="1">The sequence shown here is derived from an EMBL/GenBank/DDBJ whole genome shotgun (WGS) entry which is preliminary data.</text>
</comment>
<gene>
    <name evidence="1" type="ORF">Pint_02925</name>
</gene>
<evidence type="ECO:0000313" key="1">
    <source>
        <dbReference type="EMBL" id="KAJ0052688.1"/>
    </source>
</evidence>
<accession>A0ACC0ZIR1</accession>
<evidence type="ECO:0000313" key="2">
    <source>
        <dbReference type="Proteomes" id="UP001163603"/>
    </source>
</evidence>
<sequence length="58" mass="7196">METQLFIFLLLFFTIYLIAYFRVFRNWAPKIRPEASSCLHLFLPRYSCCFFSLNRYTW</sequence>
<dbReference type="EMBL" id="CM047736">
    <property type="protein sequence ID" value="KAJ0052688.1"/>
    <property type="molecule type" value="Genomic_DNA"/>
</dbReference>
<proteinExistence type="predicted"/>
<reference evidence="2" key="1">
    <citation type="journal article" date="2023" name="G3 (Bethesda)">
        <title>Genome assembly and association tests identify interacting loci associated with vigor, precocity, and sex in interspecific pistachio rootstocks.</title>
        <authorList>
            <person name="Palmer W."/>
            <person name="Jacygrad E."/>
            <person name="Sagayaradj S."/>
            <person name="Cavanaugh K."/>
            <person name="Han R."/>
            <person name="Bertier L."/>
            <person name="Beede B."/>
            <person name="Kafkas S."/>
            <person name="Golino D."/>
            <person name="Preece J."/>
            <person name="Michelmore R."/>
        </authorList>
    </citation>
    <scope>NUCLEOTIDE SEQUENCE [LARGE SCALE GENOMIC DNA]</scope>
</reference>
<protein>
    <submittedName>
        <fullName evidence="1">Uncharacterized protein</fullName>
    </submittedName>
</protein>
<name>A0ACC0ZIR1_9ROSI</name>